<organism evidence="1">
    <name type="scientific">marine sediment metagenome</name>
    <dbReference type="NCBI Taxonomy" id="412755"/>
    <lineage>
        <taxon>unclassified sequences</taxon>
        <taxon>metagenomes</taxon>
        <taxon>ecological metagenomes</taxon>
    </lineage>
</organism>
<dbReference type="Pfam" id="PF13385">
    <property type="entry name" value="Laminin_G_3"/>
    <property type="match status" value="1"/>
</dbReference>
<proteinExistence type="predicted"/>
<dbReference type="EMBL" id="LAZR01030509">
    <property type="protein sequence ID" value="KKL56396.1"/>
    <property type="molecule type" value="Genomic_DNA"/>
</dbReference>
<accession>A0A0F9DRL7</accession>
<dbReference type="AlphaFoldDB" id="A0A0F9DRL7"/>
<name>A0A0F9DRL7_9ZZZZ</name>
<dbReference type="Gene3D" id="2.60.120.200">
    <property type="match status" value="1"/>
</dbReference>
<gene>
    <name evidence="1" type="ORF">LCGC14_2245830</name>
</gene>
<reference evidence="1" key="1">
    <citation type="journal article" date="2015" name="Nature">
        <title>Complex archaea that bridge the gap between prokaryotes and eukaryotes.</title>
        <authorList>
            <person name="Spang A."/>
            <person name="Saw J.H."/>
            <person name="Jorgensen S.L."/>
            <person name="Zaremba-Niedzwiedzka K."/>
            <person name="Martijn J."/>
            <person name="Lind A.E."/>
            <person name="van Eijk R."/>
            <person name="Schleper C."/>
            <person name="Guy L."/>
            <person name="Ettema T.J."/>
        </authorList>
    </citation>
    <scope>NUCLEOTIDE SEQUENCE</scope>
</reference>
<sequence>MALIQRGFLTGDGNRVPDYIKNGNSVLNKHSLQARGLVGRWTTFSGGGLTRRDLSEHGAPDAVPNDVTPNMTMALEGRFGANVMTFPRTDTVNDHLTVASEPFMGDNLPSTWLARCRVTDSSQARYGIIGRDVSFNVGMGLYFEGGATKEFRYFHGQWNDTANSAAKNYDQWYDVVATTPGDTGTTRIYVDGVEEGTNAAIDENWWSADMSIGSVADSRILTGAIAEVRWYDRVLNPSVIRAMSDPATIWDLDYETGRVLRVFMPAAPAGGFVPYPNPRYALTGGMQSMDGGV</sequence>
<dbReference type="SUPFAM" id="SSF49899">
    <property type="entry name" value="Concanavalin A-like lectins/glucanases"/>
    <property type="match status" value="1"/>
</dbReference>
<comment type="caution">
    <text evidence="1">The sequence shown here is derived from an EMBL/GenBank/DDBJ whole genome shotgun (WGS) entry which is preliminary data.</text>
</comment>
<evidence type="ECO:0000313" key="1">
    <source>
        <dbReference type="EMBL" id="KKL56396.1"/>
    </source>
</evidence>
<dbReference type="InterPro" id="IPR013320">
    <property type="entry name" value="ConA-like_dom_sf"/>
</dbReference>
<protein>
    <recommendedName>
        <fullName evidence="2">LamG-like jellyroll fold domain-containing protein</fullName>
    </recommendedName>
</protein>
<evidence type="ECO:0008006" key="2">
    <source>
        <dbReference type="Google" id="ProtNLM"/>
    </source>
</evidence>